<dbReference type="GO" id="GO:0046428">
    <property type="term" value="F:1,4-dihydroxy-2-naphthoate polyprenyltransferase activity"/>
    <property type="evidence" value="ECO:0007669"/>
    <property type="project" value="UniProtKB-UniRule"/>
</dbReference>
<dbReference type="EMBL" id="CP042467">
    <property type="protein sequence ID" value="QED28095.1"/>
    <property type="molecule type" value="Genomic_DNA"/>
</dbReference>
<keyword evidence="4" id="KW-0997">Cell inner membrane</keyword>
<evidence type="ECO:0000256" key="5">
    <source>
        <dbReference type="ARBA" id="ARBA00022679"/>
    </source>
</evidence>
<protein>
    <recommendedName>
        <fullName evidence="9 10">1,4-dihydroxy-2-naphthoate octaprenyltransferase</fullName>
        <shortName evidence="9">DHNA-octaprenyltransferase</shortName>
        <ecNumber evidence="9 10">2.5.1.74</ecNumber>
    </recommendedName>
</protein>
<evidence type="ECO:0000256" key="1">
    <source>
        <dbReference type="ARBA" id="ARBA00004141"/>
    </source>
</evidence>
<dbReference type="PANTHER" id="PTHR13929:SF0">
    <property type="entry name" value="UBIA PRENYLTRANSFERASE DOMAIN-CONTAINING PROTEIN 1"/>
    <property type="match status" value="1"/>
</dbReference>
<dbReference type="Proteomes" id="UP000321595">
    <property type="component" value="Chromosome"/>
</dbReference>
<feature type="transmembrane region" description="Helical" evidence="9">
    <location>
        <begin position="151"/>
        <end position="169"/>
    </location>
</feature>
<dbReference type="InterPro" id="IPR004657">
    <property type="entry name" value="MenA"/>
</dbReference>
<dbReference type="HAMAP" id="MF_01937">
    <property type="entry name" value="MenA_1"/>
    <property type="match status" value="1"/>
</dbReference>
<name>A0A5B8XRG8_9DELT</name>
<dbReference type="InterPro" id="IPR026046">
    <property type="entry name" value="UBIAD1"/>
</dbReference>
<dbReference type="NCBIfam" id="TIGR00751">
    <property type="entry name" value="menA"/>
    <property type="match status" value="1"/>
</dbReference>
<comment type="function">
    <text evidence="9">Conversion of 1,4-dihydroxy-2-naphthoate (DHNA) to demethylmenaquinone (DMK).</text>
</comment>
<comment type="subcellular location">
    <subcellularLocation>
        <location evidence="9">Cell membrane</location>
        <topology evidence="9">Multi-pass membrane protein</topology>
    </subcellularLocation>
    <subcellularLocation>
        <location evidence="1">Membrane</location>
        <topology evidence="1">Multi-pass membrane protein</topology>
    </subcellularLocation>
</comment>
<proteinExistence type="inferred from homology"/>
<evidence type="ECO:0000256" key="10">
    <source>
        <dbReference type="NCBIfam" id="TIGR00751"/>
    </source>
</evidence>
<evidence type="ECO:0000313" key="11">
    <source>
        <dbReference type="EMBL" id="QED28095.1"/>
    </source>
</evidence>
<dbReference type="EC" id="2.5.1.74" evidence="9 10"/>
<dbReference type="Gene3D" id="1.10.357.140">
    <property type="entry name" value="UbiA prenyltransferase"/>
    <property type="match status" value="1"/>
</dbReference>
<comment type="similarity">
    <text evidence="9">Belongs to the MenA family. Type 1 subfamily.</text>
</comment>
<evidence type="ECO:0000256" key="3">
    <source>
        <dbReference type="ARBA" id="ARBA00022475"/>
    </source>
</evidence>
<dbReference type="CDD" id="cd13962">
    <property type="entry name" value="PT_UbiA_UBIAD1"/>
    <property type="match status" value="1"/>
</dbReference>
<feature type="transmembrane region" description="Helical" evidence="9">
    <location>
        <begin position="45"/>
        <end position="64"/>
    </location>
</feature>
<keyword evidence="7 9" id="KW-1133">Transmembrane helix</keyword>
<dbReference type="PIRSF" id="PIRSF005355">
    <property type="entry name" value="UBIAD1"/>
    <property type="match status" value="1"/>
</dbReference>
<feature type="transmembrane region" description="Helical" evidence="9">
    <location>
        <begin position="175"/>
        <end position="194"/>
    </location>
</feature>
<keyword evidence="3 9" id="KW-1003">Cell membrane</keyword>
<organism evidence="11 12">
    <name type="scientific">Microvenator marinus</name>
    <dbReference type="NCBI Taxonomy" id="2600177"/>
    <lineage>
        <taxon>Bacteria</taxon>
        <taxon>Deltaproteobacteria</taxon>
        <taxon>Bradymonadales</taxon>
        <taxon>Microvenatoraceae</taxon>
        <taxon>Microvenator</taxon>
    </lineage>
</organism>
<keyword evidence="8 9" id="KW-0472">Membrane</keyword>
<evidence type="ECO:0000256" key="6">
    <source>
        <dbReference type="ARBA" id="ARBA00022692"/>
    </source>
</evidence>
<evidence type="ECO:0000256" key="2">
    <source>
        <dbReference type="ARBA" id="ARBA00022428"/>
    </source>
</evidence>
<dbReference type="PANTHER" id="PTHR13929">
    <property type="entry name" value="1,4-DIHYDROXY-2-NAPHTHOATE OCTAPRENYLTRANSFERASE"/>
    <property type="match status" value="1"/>
</dbReference>
<evidence type="ECO:0000256" key="8">
    <source>
        <dbReference type="ARBA" id="ARBA00023136"/>
    </source>
</evidence>
<sequence>MSAVAEISPARAWVLATRPKTLPAAVAPVLVGMAVAHAIGKFALLPALGALLGAMLIQIGTNLANDYFDFKKGADTHERLGPMRVTQAGLIDETAVRNAMIGTFAASALVGVYLVGVGGWPILVIGILSILSGIAYTGGPFPLGYHGLGDLFVFIFFGVVAVCGTVWVQALEWSWLALISSVPVGLLSVAILIVNNYRDRHTDVKAGKRTLAVRLGGKLTRWQYGVTLALAYIVPVVQFALGHLSPFALLPLITLPLALRLFRDFISLNGSDLNPVLERTAKLLVIFSALYALGIVGL</sequence>
<evidence type="ECO:0000256" key="9">
    <source>
        <dbReference type="HAMAP-Rule" id="MF_01937"/>
    </source>
</evidence>
<evidence type="ECO:0000256" key="7">
    <source>
        <dbReference type="ARBA" id="ARBA00022989"/>
    </source>
</evidence>
<evidence type="ECO:0000256" key="4">
    <source>
        <dbReference type="ARBA" id="ARBA00022519"/>
    </source>
</evidence>
<dbReference type="NCBIfam" id="NF004751">
    <property type="entry name" value="PRK06080.1-3"/>
    <property type="match status" value="1"/>
</dbReference>
<dbReference type="KEGG" id="bbae:FRD01_12805"/>
<feature type="transmembrane region" description="Helical" evidence="9">
    <location>
        <begin position="95"/>
        <end position="114"/>
    </location>
</feature>
<gene>
    <name evidence="9" type="primary">menA</name>
    <name evidence="11" type="ORF">FRD01_12805</name>
</gene>
<dbReference type="UniPathway" id="UPA00079">
    <property type="reaction ID" value="UER00168"/>
</dbReference>
<dbReference type="InterPro" id="IPR044878">
    <property type="entry name" value="UbiA_sf"/>
</dbReference>
<keyword evidence="6 9" id="KW-0812">Transmembrane</keyword>
<accession>A0A5B8XRG8</accession>
<dbReference type="RefSeq" id="WP_146960215.1">
    <property type="nucleotide sequence ID" value="NZ_CP042467.1"/>
</dbReference>
<dbReference type="OrthoDB" id="9767568at2"/>
<dbReference type="InterPro" id="IPR000537">
    <property type="entry name" value="UbiA_prenyltransferase"/>
</dbReference>
<comment type="pathway">
    <text evidence="9">Quinol/quinone metabolism; menaquinone biosynthesis; menaquinol from 1,4-dihydroxy-2-naphthoate: step 1/2.</text>
</comment>
<dbReference type="FunFam" id="1.10.357.140:FF:000016">
    <property type="entry name" value="1,4-dihydroxy-2-naphthoate octaprenyltransferase"/>
    <property type="match status" value="1"/>
</dbReference>
<dbReference type="Pfam" id="PF01040">
    <property type="entry name" value="UbiA"/>
    <property type="match status" value="1"/>
</dbReference>
<keyword evidence="5 9" id="KW-0808">Transferase</keyword>
<dbReference type="GO" id="GO:0042371">
    <property type="term" value="P:vitamin K biosynthetic process"/>
    <property type="evidence" value="ECO:0007669"/>
    <property type="project" value="TreeGrafter"/>
</dbReference>
<dbReference type="GO" id="GO:0009234">
    <property type="term" value="P:menaquinone biosynthetic process"/>
    <property type="evidence" value="ECO:0007669"/>
    <property type="project" value="UniProtKB-UniRule"/>
</dbReference>
<evidence type="ECO:0000313" key="12">
    <source>
        <dbReference type="Proteomes" id="UP000321595"/>
    </source>
</evidence>
<keyword evidence="12" id="KW-1185">Reference proteome</keyword>
<feature type="transmembrane region" description="Helical" evidence="9">
    <location>
        <begin position="120"/>
        <end position="139"/>
    </location>
</feature>
<feature type="transmembrane region" description="Helical" evidence="9">
    <location>
        <begin position="21"/>
        <end position="39"/>
    </location>
</feature>
<keyword evidence="2 9" id="KW-0474">Menaquinone biosynthesis</keyword>
<reference evidence="11 12" key="1">
    <citation type="submission" date="2019-08" db="EMBL/GenBank/DDBJ databases">
        <authorList>
            <person name="Liang Q."/>
        </authorList>
    </citation>
    <scope>NUCLEOTIDE SEQUENCE [LARGE SCALE GENOMIC DNA]</scope>
    <source>
        <strain evidence="11 12">V1718</strain>
    </source>
</reference>
<comment type="catalytic activity">
    <reaction evidence="9">
        <text>an all-trans-polyprenyl diphosphate + 1,4-dihydroxy-2-naphthoate + H(+) = a 2-demethylmenaquinol + CO2 + diphosphate</text>
        <dbReference type="Rhea" id="RHEA:26478"/>
        <dbReference type="Rhea" id="RHEA-COMP:9563"/>
        <dbReference type="Rhea" id="RHEA-COMP:9564"/>
        <dbReference type="ChEBI" id="CHEBI:11173"/>
        <dbReference type="ChEBI" id="CHEBI:15378"/>
        <dbReference type="ChEBI" id="CHEBI:16526"/>
        <dbReference type="ChEBI" id="CHEBI:33019"/>
        <dbReference type="ChEBI" id="CHEBI:55437"/>
        <dbReference type="ChEBI" id="CHEBI:58914"/>
        <dbReference type="EC" id="2.5.1.74"/>
    </reaction>
</comment>
<dbReference type="AlphaFoldDB" id="A0A5B8XRG8"/>
<dbReference type="GO" id="GO:0005886">
    <property type="term" value="C:plasma membrane"/>
    <property type="evidence" value="ECO:0007669"/>
    <property type="project" value="UniProtKB-SubCell"/>
</dbReference>